<feature type="chain" id="PRO_5044878114" evidence="1">
    <location>
        <begin position="22"/>
        <end position="183"/>
    </location>
</feature>
<dbReference type="EMBL" id="JALLPJ020000514">
    <property type="protein sequence ID" value="KAL3789808.1"/>
    <property type="molecule type" value="Genomic_DNA"/>
</dbReference>
<dbReference type="AlphaFoldDB" id="A0ABD3PP86"/>
<evidence type="ECO:0000256" key="1">
    <source>
        <dbReference type="SAM" id="SignalP"/>
    </source>
</evidence>
<evidence type="ECO:0000313" key="2">
    <source>
        <dbReference type="EMBL" id="KAL3789808.1"/>
    </source>
</evidence>
<gene>
    <name evidence="2" type="ORF">ACHAWO_000279</name>
</gene>
<proteinExistence type="predicted"/>
<sequence length="183" mass="19648">MRPTLFLSLLTFSSLSLSTDAFSPAYHSQRTHRTTILAGSNEIDVSDLGLTLSDLEAPLPQELFAITTSGTESTSRIPSIKDDGCIWEESPDIMDVTLSIPGLRGQPPAALLLDLTKNTATITAFGMAVWSCILRGNCDPSTVMFSATNGNDMVPLIEISVKKLKSGERWGGFIALIGEDSIL</sequence>
<reference evidence="2 3" key="1">
    <citation type="submission" date="2024-10" db="EMBL/GenBank/DDBJ databases">
        <title>Updated reference genomes for cyclostephanoid diatoms.</title>
        <authorList>
            <person name="Roberts W.R."/>
            <person name="Alverson A.J."/>
        </authorList>
    </citation>
    <scope>NUCLEOTIDE SEQUENCE [LARGE SCALE GENOMIC DNA]</scope>
    <source>
        <strain evidence="2 3">AJA010-31</strain>
    </source>
</reference>
<keyword evidence="1" id="KW-0732">Signal</keyword>
<name>A0ABD3PP86_9STRA</name>
<accession>A0ABD3PP86</accession>
<keyword evidence="3" id="KW-1185">Reference proteome</keyword>
<comment type="caution">
    <text evidence="2">The sequence shown here is derived from an EMBL/GenBank/DDBJ whole genome shotgun (WGS) entry which is preliminary data.</text>
</comment>
<protein>
    <submittedName>
        <fullName evidence="2">Uncharacterized protein</fullName>
    </submittedName>
</protein>
<evidence type="ECO:0000313" key="3">
    <source>
        <dbReference type="Proteomes" id="UP001530400"/>
    </source>
</evidence>
<dbReference type="Proteomes" id="UP001530400">
    <property type="component" value="Unassembled WGS sequence"/>
</dbReference>
<feature type="signal peptide" evidence="1">
    <location>
        <begin position="1"/>
        <end position="21"/>
    </location>
</feature>
<organism evidence="2 3">
    <name type="scientific">Cyclotella atomus</name>
    <dbReference type="NCBI Taxonomy" id="382360"/>
    <lineage>
        <taxon>Eukaryota</taxon>
        <taxon>Sar</taxon>
        <taxon>Stramenopiles</taxon>
        <taxon>Ochrophyta</taxon>
        <taxon>Bacillariophyta</taxon>
        <taxon>Coscinodiscophyceae</taxon>
        <taxon>Thalassiosirophycidae</taxon>
        <taxon>Stephanodiscales</taxon>
        <taxon>Stephanodiscaceae</taxon>
        <taxon>Cyclotella</taxon>
    </lineage>
</organism>
<dbReference type="CDD" id="cd06463">
    <property type="entry name" value="p23_like"/>
    <property type="match status" value="1"/>
</dbReference>